<accession>A0A4V6NH36</accession>
<dbReference type="RefSeq" id="WP_243662827.1">
    <property type="nucleotide sequence ID" value="NZ_SLUN01000005.1"/>
</dbReference>
<dbReference type="EMBL" id="SLUN01000005">
    <property type="protein sequence ID" value="TCL73257.1"/>
    <property type="molecule type" value="Genomic_DNA"/>
</dbReference>
<keyword evidence="2" id="KW-1185">Reference proteome</keyword>
<gene>
    <name evidence="1" type="ORF">EDC14_1005119</name>
</gene>
<organism evidence="1 2">
    <name type="scientific">Hydrogenispora ethanolica</name>
    <dbReference type="NCBI Taxonomy" id="1082276"/>
    <lineage>
        <taxon>Bacteria</taxon>
        <taxon>Bacillati</taxon>
        <taxon>Bacillota</taxon>
        <taxon>Hydrogenispora</taxon>
    </lineage>
</organism>
<reference evidence="1 2" key="1">
    <citation type="submission" date="2019-03" db="EMBL/GenBank/DDBJ databases">
        <title>Genomic Encyclopedia of Type Strains, Phase IV (KMG-IV): sequencing the most valuable type-strain genomes for metagenomic binning, comparative biology and taxonomic classification.</title>
        <authorList>
            <person name="Goeker M."/>
        </authorList>
    </citation>
    <scope>NUCLEOTIDE SEQUENCE [LARGE SCALE GENOMIC DNA]</scope>
    <source>
        <strain evidence="1 2">LX-B</strain>
    </source>
</reference>
<dbReference type="InterPro" id="IPR038705">
    <property type="entry name" value="YabP_sf"/>
</dbReference>
<dbReference type="PIRSF" id="PIRSF011576">
    <property type="entry name" value="YabP"/>
    <property type="match status" value="1"/>
</dbReference>
<proteinExistence type="predicted"/>
<dbReference type="Pfam" id="PF07873">
    <property type="entry name" value="YabP"/>
    <property type="match status" value="1"/>
</dbReference>
<name>A0A4V6NH36_HYDET</name>
<sequence length="95" mass="10695">MEEKKRTPEIPHQLTLSNRNLLGVDGVTNLGSFDEEKIILETSKGVLEIKGERLHVQQLNLDQGKVLLDGEFHSLAYVGEELSKKSKGFFSNLMK</sequence>
<evidence type="ECO:0000313" key="2">
    <source>
        <dbReference type="Proteomes" id="UP000295008"/>
    </source>
</evidence>
<protein>
    <submittedName>
        <fullName evidence="1">Sporulation protein YabP</fullName>
    </submittedName>
</protein>
<dbReference type="Proteomes" id="UP000295008">
    <property type="component" value="Unassembled WGS sequence"/>
</dbReference>
<dbReference type="GO" id="GO:0030435">
    <property type="term" value="P:sporulation resulting in formation of a cellular spore"/>
    <property type="evidence" value="ECO:0007669"/>
    <property type="project" value="InterPro"/>
</dbReference>
<dbReference type="Gene3D" id="2.60.40.2000">
    <property type="match status" value="1"/>
</dbReference>
<dbReference type="InterPro" id="IPR012504">
    <property type="entry name" value="Spore_YabP"/>
</dbReference>
<dbReference type="NCBIfam" id="TIGR02892">
    <property type="entry name" value="spore_yabP"/>
    <property type="match status" value="1"/>
</dbReference>
<comment type="caution">
    <text evidence="1">The sequence shown here is derived from an EMBL/GenBank/DDBJ whole genome shotgun (WGS) entry which is preliminary data.</text>
</comment>
<evidence type="ECO:0000313" key="1">
    <source>
        <dbReference type="EMBL" id="TCL73257.1"/>
    </source>
</evidence>
<dbReference type="InterPro" id="IPR022476">
    <property type="entry name" value="Spore_YabP/YqfC"/>
</dbReference>
<dbReference type="AlphaFoldDB" id="A0A4V6NH36"/>